<reference evidence="2" key="1">
    <citation type="journal article" date="2020" name="Nat. Commun.">
        <title>Genome sequence of the cluster root forming white lupin.</title>
        <authorList>
            <person name="Hufnagel B."/>
            <person name="Marques A."/>
            <person name="Soriano A."/>
            <person name="Marques L."/>
            <person name="Divol F."/>
            <person name="Doumas P."/>
            <person name="Sallet E."/>
            <person name="Mancinotti D."/>
            <person name="Carrere S."/>
            <person name="Marande W."/>
            <person name="Arribat S."/>
            <person name="Keller J."/>
            <person name="Huneau C."/>
            <person name="Blein T."/>
            <person name="Aime D."/>
            <person name="Laguerre M."/>
            <person name="Taylor J."/>
            <person name="Schubert V."/>
            <person name="Nelson M."/>
            <person name="Geu-Flores F."/>
            <person name="Crespi M."/>
            <person name="Gallardo-Guerrero K."/>
            <person name="Delaux P.-M."/>
            <person name="Salse J."/>
            <person name="Berges H."/>
            <person name="Guyot R."/>
            <person name="Gouzy J."/>
            <person name="Peret B."/>
        </authorList>
    </citation>
    <scope>NUCLEOTIDE SEQUENCE [LARGE SCALE GENOMIC DNA]</scope>
    <source>
        <strain evidence="2">cv. Amiga</strain>
    </source>
</reference>
<dbReference type="Proteomes" id="UP000447434">
    <property type="component" value="Chromosome 3"/>
</dbReference>
<gene>
    <name evidence="1" type="ORF">Lalb_Chr03g0035381</name>
</gene>
<keyword evidence="2" id="KW-1185">Reference proteome</keyword>
<dbReference type="EMBL" id="WOCE01000003">
    <property type="protein sequence ID" value="KAE9617437.1"/>
    <property type="molecule type" value="Genomic_DNA"/>
</dbReference>
<protein>
    <submittedName>
        <fullName evidence="1">Uncharacterized protein</fullName>
    </submittedName>
</protein>
<evidence type="ECO:0000313" key="1">
    <source>
        <dbReference type="EMBL" id="KAE9617437.1"/>
    </source>
</evidence>
<sequence length="91" mass="9865">MRISNLSPSTTTFLPPSTTKLPCLSSFKYHVSPPHSTTTATTVILSRYAMSWQRISATRSGLPPIMASANGGRGVLISTNNHSCQMGQWQI</sequence>
<proteinExistence type="predicted"/>
<comment type="caution">
    <text evidence="1">The sequence shown here is derived from an EMBL/GenBank/DDBJ whole genome shotgun (WGS) entry which is preliminary data.</text>
</comment>
<organism evidence="1 2">
    <name type="scientific">Lupinus albus</name>
    <name type="common">White lupine</name>
    <name type="synonym">Lupinus termis</name>
    <dbReference type="NCBI Taxonomy" id="3870"/>
    <lineage>
        <taxon>Eukaryota</taxon>
        <taxon>Viridiplantae</taxon>
        <taxon>Streptophyta</taxon>
        <taxon>Embryophyta</taxon>
        <taxon>Tracheophyta</taxon>
        <taxon>Spermatophyta</taxon>
        <taxon>Magnoliopsida</taxon>
        <taxon>eudicotyledons</taxon>
        <taxon>Gunneridae</taxon>
        <taxon>Pentapetalae</taxon>
        <taxon>rosids</taxon>
        <taxon>fabids</taxon>
        <taxon>Fabales</taxon>
        <taxon>Fabaceae</taxon>
        <taxon>Papilionoideae</taxon>
        <taxon>50 kb inversion clade</taxon>
        <taxon>genistoids sensu lato</taxon>
        <taxon>core genistoids</taxon>
        <taxon>Genisteae</taxon>
        <taxon>Lupinus</taxon>
    </lineage>
</organism>
<accession>A0A6A4QUX8</accession>
<name>A0A6A4QUX8_LUPAL</name>
<evidence type="ECO:0000313" key="2">
    <source>
        <dbReference type="Proteomes" id="UP000447434"/>
    </source>
</evidence>
<dbReference type="AlphaFoldDB" id="A0A6A4QUX8"/>